<name>A0A0D0DMH1_9AGAM</name>
<dbReference type="GO" id="GO:0005829">
    <property type="term" value="C:cytosol"/>
    <property type="evidence" value="ECO:0007669"/>
    <property type="project" value="UniProtKB-ARBA"/>
</dbReference>
<dbReference type="InterPro" id="IPR036812">
    <property type="entry name" value="NAD(P)_OxRdtase_dom_sf"/>
</dbReference>
<dbReference type="Proteomes" id="UP000054538">
    <property type="component" value="Unassembled WGS sequence"/>
</dbReference>
<dbReference type="InterPro" id="IPR023210">
    <property type="entry name" value="NADP_OxRdtase_dom"/>
</dbReference>
<evidence type="ECO:0000313" key="4">
    <source>
        <dbReference type="EMBL" id="KIK83374.1"/>
    </source>
</evidence>
<dbReference type="PANTHER" id="PTHR43364:SF9">
    <property type="entry name" value="OXIDOREDUCTASE"/>
    <property type="match status" value="1"/>
</dbReference>
<gene>
    <name evidence="4" type="ORF">PAXRUDRAFT_832070</name>
</gene>
<feature type="domain" description="NADP-dependent oxidoreductase" evidence="3">
    <location>
        <begin position="22"/>
        <end position="333"/>
    </location>
</feature>
<reference evidence="4 5" key="1">
    <citation type="submission" date="2014-04" db="EMBL/GenBank/DDBJ databases">
        <authorList>
            <consortium name="DOE Joint Genome Institute"/>
            <person name="Kuo A."/>
            <person name="Kohler A."/>
            <person name="Jargeat P."/>
            <person name="Nagy L.G."/>
            <person name="Floudas D."/>
            <person name="Copeland A."/>
            <person name="Barry K.W."/>
            <person name="Cichocki N."/>
            <person name="Veneault-Fourrey C."/>
            <person name="LaButti K."/>
            <person name="Lindquist E.A."/>
            <person name="Lipzen A."/>
            <person name="Lundell T."/>
            <person name="Morin E."/>
            <person name="Murat C."/>
            <person name="Sun H."/>
            <person name="Tunlid A."/>
            <person name="Henrissat B."/>
            <person name="Grigoriev I.V."/>
            <person name="Hibbett D.S."/>
            <person name="Martin F."/>
            <person name="Nordberg H.P."/>
            <person name="Cantor M.N."/>
            <person name="Hua S.X."/>
        </authorList>
    </citation>
    <scope>NUCLEOTIDE SEQUENCE [LARGE SCALE GENOMIC DNA]</scope>
    <source>
        <strain evidence="4 5">Ve08.2h10</strain>
    </source>
</reference>
<dbReference type="OrthoDB" id="1720422at2759"/>
<keyword evidence="5" id="KW-1185">Reference proteome</keyword>
<accession>A0A0D0DMH1</accession>
<dbReference type="CDD" id="cd19079">
    <property type="entry name" value="AKR_EcYajO-like"/>
    <property type="match status" value="1"/>
</dbReference>
<protein>
    <recommendedName>
        <fullName evidence="3">NADP-dependent oxidoreductase domain-containing protein</fullName>
    </recommendedName>
</protein>
<dbReference type="HOGENOM" id="CLU_023205_2_0_1"/>
<dbReference type="SUPFAM" id="SSF51430">
    <property type="entry name" value="NAD(P)-linked oxidoreductase"/>
    <property type="match status" value="1"/>
</dbReference>
<keyword evidence="2" id="KW-0560">Oxidoreductase</keyword>
<dbReference type="GO" id="GO:0016491">
    <property type="term" value="F:oxidoreductase activity"/>
    <property type="evidence" value="ECO:0007669"/>
    <property type="project" value="UniProtKB-KW"/>
</dbReference>
<keyword evidence="1" id="KW-0521">NADP</keyword>
<proteinExistence type="predicted"/>
<reference evidence="5" key="2">
    <citation type="submission" date="2015-01" db="EMBL/GenBank/DDBJ databases">
        <title>Evolutionary Origins and Diversification of the Mycorrhizal Mutualists.</title>
        <authorList>
            <consortium name="DOE Joint Genome Institute"/>
            <consortium name="Mycorrhizal Genomics Consortium"/>
            <person name="Kohler A."/>
            <person name="Kuo A."/>
            <person name="Nagy L.G."/>
            <person name="Floudas D."/>
            <person name="Copeland A."/>
            <person name="Barry K.W."/>
            <person name="Cichocki N."/>
            <person name="Veneault-Fourrey C."/>
            <person name="LaButti K."/>
            <person name="Lindquist E.A."/>
            <person name="Lipzen A."/>
            <person name="Lundell T."/>
            <person name="Morin E."/>
            <person name="Murat C."/>
            <person name="Riley R."/>
            <person name="Ohm R."/>
            <person name="Sun H."/>
            <person name="Tunlid A."/>
            <person name="Henrissat B."/>
            <person name="Grigoriev I.V."/>
            <person name="Hibbett D.S."/>
            <person name="Martin F."/>
        </authorList>
    </citation>
    <scope>NUCLEOTIDE SEQUENCE [LARGE SCALE GENOMIC DNA]</scope>
    <source>
        <strain evidence="5">Ve08.2h10</strain>
    </source>
</reference>
<dbReference type="InParanoid" id="A0A0D0DMH1"/>
<dbReference type="AlphaFoldDB" id="A0A0D0DMH1"/>
<dbReference type="Pfam" id="PF00248">
    <property type="entry name" value="Aldo_ket_red"/>
    <property type="match status" value="1"/>
</dbReference>
<dbReference type="EMBL" id="KN825595">
    <property type="protein sequence ID" value="KIK83374.1"/>
    <property type="molecule type" value="Genomic_DNA"/>
</dbReference>
<evidence type="ECO:0000256" key="1">
    <source>
        <dbReference type="ARBA" id="ARBA00022857"/>
    </source>
</evidence>
<dbReference type="PANTHER" id="PTHR43364">
    <property type="entry name" value="NADH-SPECIFIC METHYLGLYOXAL REDUCTASE-RELATED"/>
    <property type="match status" value="1"/>
</dbReference>
<evidence type="ECO:0000259" key="3">
    <source>
        <dbReference type="Pfam" id="PF00248"/>
    </source>
</evidence>
<evidence type="ECO:0000313" key="5">
    <source>
        <dbReference type="Proteomes" id="UP000054538"/>
    </source>
</evidence>
<dbReference type="STRING" id="930991.A0A0D0DMH1"/>
<sequence>MANTNVEYRQLGKSGLRVSVPILGCMSFGSKEQWGPWILNEGESLQILKAAWDQGINTFDTANVYSNGESESILGNFIKKYNIPRSKVVIATKVFSLVSEDPGVHTYLIPDLSKQQRYINQGGLSRAAIFNAVEGCLKRLDTPYIDLLQIHRFDPEVPPEETMRALHDIVQSGKARYIGASSMRCWQFALLNEVAEKHGWTKFVSMQDEHSLLYREEEREMHGYCKYNGIGIIPWSPLAAGALAHLPGVSTTRTQALENTPFKRVYSEADTTIVNRVNELAQKKGWKMSQVALAWSQTKVTSPIVGANSVARLQESIIKEFVLSPEEITYLEEPYVAKAIHV</sequence>
<organism evidence="4 5">
    <name type="scientific">Paxillus rubicundulus Ve08.2h10</name>
    <dbReference type="NCBI Taxonomy" id="930991"/>
    <lineage>
        <taxon>Eukaryota</taxon>
        <taxon>Fungi</taxon>
        <taxon>Dikarya</taxon>
        <taxon>Basidiomycota</taxon>
        <taxon>Agaricomycotina</taxon>
        <taxon>Agaricomycetes</taxon>
        <taxon>Agaricomycetidae</taxon>
        <taxon>Boletales</taxon>
        <taxon>Paxilineae</taxon>
        <taxon>Paxillaceae</taxon>
        <taxon>Paxillus</taxon>
    </lineage>
</organism>
<dbReference type="FunCoup" id="A0A0D0DMH1">
    <property type="interactions" value="16"/>
</dbReference>
<dbReference type="Gene3D" id="3.20.20.100">
    <property type="entry name" value="NADP-dependent oxidoreductase domain"/>
    <property type="match status" value="1"/>
</dbReference>
<dbReference type="InterPro" id="IPR050523">
    <property type="entry name" value="AKR_Detox_Biosynth"/>
</dbReference>
<evidence type="ECO:0000256" key="2">
    <source>
        <dbReference type="ARBA" id="ARBA00023002"/>
    </source>
</evidence>
<dbReference type="FunFam" id="3.20.20.100:FF:000004">
    <property type="entry name" value="Oxidoreductase, aldo/keto reductase"/>
    <property type="match status" value="1"/>
</dbReference>